<evidence type="ECO:0000313" key="3">
    <source>
        <dbReference type="Proteomes" id="UP000198878"/>
    </source>
</evidence>
<keyword evidence="1" id="KW-0732">Signal</keyword>
<evidence type="ECO:0000256" key="1">
    <source>
        <dbReference type="SAM" id="SignalP"/>
    </source>
</evidence>
<keyword evidence="3" id="KW-1185">Reference proteome</keyword>
<evidence type="ECO:0000313" key="2">
    <source>
        <dbReference type="EMBL" id="SEF35766.1"/>
    </source>
</evidence>
<protein>
    <recommendedName>
        <fullName evidence="4">Polyisoprenoid-binding protein YceI</fullName>
    </recommendedName>
</protein>
<evidence type="ECO:0008006" key="4">
    <source>
        <dbReference type="Google" id="ProtNLM"/>
    </source>
</evidence>
<dbReference type="STRING" id="218821.SAMN05421837_108361"/>
<dbReference type="RefSeq" id="WP_086676570.1">
    <property type="nucleotide sequence ID" value="NZ_FNUJ01000008.1"/>
</dbReference>
<accession>A0A1H5RBI6</accession>
<proteinExistence type="predicted"/>
<name>A0A1H5RBI6_9PSEU</name>
<dbReference type="Proteomes" id="UP000198878">
    <property type="component" value="Unassembled WGS sequence"/>
</dbReference>
<organism evidence="2 3">
    <name type="scientific">Amycolatopsis pretoriensis</name>
    <dbReference type="NCBI Taxonomy" id="218821"/>
    <lineage>
        <taxon>Bacteria</taxon>
        <taxon>Bacillati</taxon>
        <taxon>Actinomycetota</taxon>
        <taxon>Actinomycetes</taxon>
        <taxon>Pseudonocardiales</taxon>
        <taxon>Pseudonocardiaceae</taxon>
        <taxon>Amycolatopsis</taxon>
    </lineage>
</organism>
<dbReference type="OrthoDB" id="4863392at2"/>
<sequence>MPTLSRTRKNGRKWARAAAVTAVAGIAMSVVTAVPASADVVEIPVGYTVTGSTVVKKTGSAMALGPGNLDGALVIDDQTGSVGLRADLTLPPSQANISLVSGIFKIKAKVKITPTAPATGTIADGTLTTHAQANMEIYDIWAGLLVPVIPLPTVPGSCKASKPLDLDLSAKDVDIFGPKITVTGTYTIPDFKNCFIADLALGALVSGPGNTISLDLVSKNAG</sequence>
<feature type="chain" id="PRO_5011593404" description="Polyisoprenoid-binding protein YceI" evidence="1">
    <location>
        <begin position="39"/>
        <end position="222"/>
    </location>
</feature>
<dbReference type="EMBL" id="FNUJ01000008">
    <property type="protein sequence ID" value="SEF35766.1"/>
    <property type="molecule type" value="Genomic_DNA"/>
</dbReference>
<dbReference type="AlphaFoldDB" id="A0A1H5RBI6"/>
<reference evidence="3" key="1">
    <citation type="submission" date="2016-10" db="EMBL/GenBank/DDBJ databases">
        <authorList>
            <person name="Varghese N."/>
            <person name="Submissions S."/>
        </authorList>
    </citation>
    <scope>NUCLEOTIDE SEQUENCE [LARGE SCALE GENOMIC DNA]</scope>
    <source>
        <strain evidence="3">DSM 44654</strain>
    </source>
</reference>
<feature type="signal peptide" evidence="1">
    <location>
        <begin position="1"/>
        <end position="38"/>
    </location>
</feature>
<gene>
    <name evidence="2" type="ORF">SAMN05421837_108361</name>
</gene>